<evidence type="ECO:0000256" key="1">
    <source>
        <dbReference type="SAM" id="Coils"/>
    </source>
</evidence>
<gene>
    <name evidence="2" type="ORF">HYQ56_1215</name>
</gene>
<accession>A0AAW4DNB8</accession>
<name>A0AAW4DNB8_9LACO</name>
<dbReference type="EMBL" id="JACCPP010000022">
    <property type="protein sequence ID" value="MBI1708231.1"/>
    <property type="molecule type" value="Genomic_DNA"/>
</dbReference>
<evidence type="ECO:0000313" key="3">
    <source>
        <dbReference type="Proteomes" id="UP001194414"/>
    </source>
</evidence>
<dbReference type="RefSeq" id="WP_198566562.1">
    <property type="nucleotide sequence ID" value="NZ_JACCPP010000022.1"/>
</dbReference>
<comment type="caution">
    <text evidence="2">The sequence shown here is derived from an EMBL/GenBank/DDBJ whole genome shotgun (WGS) entry which is preliminary data.</text>
</comment>
<organism evidence="2 3">
    <name type="scientific">Lactobacillus crispatus</name>
    <dbReference type="NCBI Taxonomy" id="47770"/>
    <lineage>
        <taxon>Bacteria</taxon>
        <taxon>Bacillati</taxon>
        <taxon>Bacillota</taxon>
        <taxon>Bacilli</taxon>
        <taxon>Lactobacillales</taxon>
        <taxon>Lactobacillaceae</taxon>
        <taxon>Lactobacillus</taxon>
    </lineage>
</organism>
<proteinExistence type="predicted"/>
<feature type="coiled-coil region" evidence="1">
    <location>
        <begin position="38"/>
        <end position="97"/>
    </location>
</feature>
<protein>
    <submittedName>
        <fullName evidence="2">Prophage protein</fullName>
    </submittedName>
</protein>
<dbReference type="AlphaFoldDB" id="A0AAW4DNB8"/>
<keyword evidence="1" id="KW-0175">Coiled coil</keyword>
<evidence type="ECO:0000313" key="2">
    <source>
        <dbReference type="EMBL" id="MBI1708231.1"/>
    </source>
</evidence>
<sequence>MAVFENESNASQDANYREHLNRNWDNGNNAFDNLFGKYNGLLDEYDAVNSRLDDAERKIRDLQDKNIALNQRCDTIEEKHNDDIEATNQRLTKLEKAVFEAQYINDTDDVADHDKSVVLQDINDTNVIDDDDGLIIEQDNYKSLPSDIS</sequence>
<dbReference type="Proteomes" id="UP001194414">
    <property type="component" value="Unassembled WGS sequence"/>
</dbReference>
<reference evidence="2" key="1">
    <citation type="submission" date="2020-07" db="EMBL/GenBank/DDBJ databases">
        <title>Comparative genomics analyses of Lactobacillus crispatus isolated from different ecological niches.</title>
        <authorList>
            <person name="Mancino W."/>
            <person name="Mancabelli L."/>
            <person name="Lugli G.A."/>
            <person name="Milani C."/>
            <person name="Viappiani A."/>
            <person name="Anzalone R."/>
            <person name="Longhi G."/>
            <person name="Ventura M."/>
            <person name="Turroni F."/>
        </authorList>
    </citation>
    <scope>NUCLEOTIDE SEQUENCE</scope>
    <source>
        <strain evidence="2">LB65</strain>
    </source>
</reference>